<comment type="caution">
    <text evidence="1">The sequence shown here is derived from an EMBL/GenBank/DDBJ whole genome shotgun (WGS) entry which is preliminary data.</text>
</comment>
<name>A0A7W2KC58_9PSED</name>
<protein>
    <submittedName>
        <fullName evidence="1">DUF2559 family protein</fullName>
    </submittedName>
</protein>
<gene>
    <name evidence="1" type="ORF">H4C80_01200</name>
</gene>
<dbReference type="Proteomes" id="UP000545074">
    <property type="component" value="Unassembled WGS sequence"/>
</dbReference>
<evidence type="ECO:0000313" key="1">
    <source>
        <dbReference type="EMBL" id="MBA6095766.1"/>
    </source>
</evidence>
<dbReference type="Pfam" id="PF10832">
    <property type="entry name" value="YhfG"/>
    <property type="match status" value="1"/>
</dbReference>
<dbReference type="AlphaFoldDB" id="A0A7W2KC58"/>
<accession>A0A7W2KC58</accession>
<reference evidence="1 2" key="1">
    <citation type="submission" date="2020-07" db="EMBL/GenBank/DDBJ databases">
        <title>Diversity of carbapenemase encoding genes among Pseudomonas putida group clinical isolates in a tertiary Brazilian hospital.</title>
        <authorList>
            <person name="Alberto-Lei F."/>
            <person name="Nodari C.S."/>
            <person name="Streling A.P."/>
            <person name="Paulino J.T."/>
            <person name="Bessa-Neto F.O."/>
            <person name="Cayo R."/>
            <person name="Gales A.C."/>
        </authorList>
    </citation>
    <scope>NUCLEOTIDE SEQUENCE [LARGE SCALE GENOMIC DNA]</scope>
    <source>
        <strain evidence="1 2">12815</strain>
    </source>
</reference>
<dbReference type="RefSeq" id="WP_156326477.1">
    <property type="nucleotide sequence ID" value="NZ_BQIO01000069.1"/>
</dbReference>
<sequence>MDKLSLHAKKAWFAKHRTANFDSSLRLEGFIVPPDEGKAKLPARAAAREAVRQLKA</sequence>
<proteinExistence type="predicted"/>
<evidence type="ECO:0000313" key="2">
    <source>
        <dbReference type="Proteomes" id="UP000545074"/>
    </source>
</evidence>
<dbReference type="InterPro" id="IPR022541">
    <property type="entry name" value="YhfG"/>
</dbReference>
<dbReference type="EMBL" id="JACGCX010000001">
    <property type="protein sequence ID" value="MBA6095766.1"/>
    <property type="molecule type" value="Genomic_DNA"/>
</dbReference>
<organism evidence="1 2">
    <name type="scientific">Pseudomonas juntendi</name>
    <dbReference type="NCBI Taxonomy" id="2666183"/>
    <lineage>
        <taxon>Bacteria</taxon>
        <taxon>Pseudomonadati</taxon>
        <taxon>Pseudomonadota</taxon>
        <taxon>Gammaproteobacteria</taxon>
        <taxon>Pseudomonadales</taxon>
        <taxon>Pseudomonadaceae</taxon>
        <taxon>Pseudomonas</taxon>
    </lineage>
</organism>